<dbReference type="EMBL" id="FUEG01000004">
    <property type="protein sequence ID" value="SJL03825.1"/>
    <property type="molecule type" value="Genomic_DNA"/>
</dbReference>
<protein>
    <submittedName>
        <fullName evidence="2">Uncharacterized protein</fullName>
    </submittedName>
</protein>
<evidence type="ECO:0000313" key="2">
    <source>
        <dbReference type="EMBL" id="SJL03825.1"/>
    </source>
</evidence>
<accession>A0A284R537</accession>
<organism evidence="2 3">
    <name type="scientific">Armillaria ostoyae</name>
    <name type="common">Armillaria root rot fungus</name>
    <dbReference type="NCBI Taxonomy" id="47428"/>
    <lineage>
        <taxon>Eukaryota</taxon>
        <taxon>Fungi</taxon>
        <taxon>Dikarya</taxon>
        <taxon>Basidiomycota</taxon>
        <taxon>Agaricomycotina</taxon>
        <taxon>Agaricomycetes</taxon>
        <taxon>Agaricomycetidae</taxon>
        <taxon>Agaricales</taxon>
        <taxon>Marasmiineae</taxon>
        <taxon>Physalacriaceae</taxon>
        <taxon>Armillaria</taxon>
    </lineage>
</organism>
<feature type="region of interest" description="Disordered" evidence="1">
    <location>
        <begin position="137"/>
        <end position="160"/>
    </location>
</feature>
<dbReference type="OrthoDB" id="2891468at2759"/>
<proteinExistence type="predicted"/>
<evidence type="ECO:0000313" key="3">
    <source>
        <dbReference type="Proteomes" id="UP000219338"/>
    </source>
</evidence>
<sequence length="402" mass="44209">MFKGRDPRQYADGVRVPSFSRRERALVRQRDRQLKLEASTMSRNEYLTKLASDFGNSAPAIDRYLHNTTKDNLSWDDEYIDGRRKDFFGYDFGVKDYCLTTSASEQTASTSQRELTSATLVGGHSKPRGGDATSIAAAECDSSATPGQKRKRTTDPTDSIVTFQSSNLSDALLMTVDTAPAETTSSSFSGMSSNDRQLAVLPSFKRKRLVEEPSLPPDNANSSDQISQPIVQDASLRGNPDSLGTNLEIPGTENSKSGLSCMSASTRPGRVIISVSNLRSHSVKPVTRTGDPQLTTLKPRLIRHVQAVQASDNIPDDQALKQSAHPTIETFLRSLNKNYVKSMFDRVGILTHADLLDVSLKIRIPQNRDDLRKSLLEQGMTLCDWFTIVAGVQEYSLGVLSA</sequence>
<dbReference type="OMA" id="CMSASTR"/>
<gene>
    <name evidence="2" type="ORF">ARMOST_07182</name>
</gene>
<name>A0A284R537_ARMOS</name>
<dbReference type="Proteomes" id="UP000219338">
    <property type="component" value="Unassembled WGS sequence"/>
</dbReference>
<reference evidence="3" key="1">
    <citation type="journal article" date="2017" name="Nat. Ecol. Evol.">
        <title>Genome expansion and lineage-specific genetic innovations in the forest pathogenic fungi Armillaria.</title>
        <authorList>
            <person name="Sipos G."/>
            <person name="Prasanna A.N."/>
            <person name="Walter M.C."/>
            <person name="O'Connor E."/>
            <person name="Balint B."/>
            <person name="Krizsan K."/>
            <person name="Kiss B."/>
            <person name="Hess J."/>
            <person name="Varga T."/>
            <person name="Slot J."/>
            <person name="Riley R."/>
            <person name="Boka B."/>
            <person name="Rigling D."/>
            <person name="Barry K."/>
            <person name="Lee J."/>
            <person name="Mihaltcheva S."/>
            <person name="LaButti K."/>
            <person name="Lipzen A."/>
            <person name="Waldron R."/>
            <person name="Moloney N.M."/>
            <person name="Sperisen C."/>
            <person name="Kredics L."/>
            <person name="Vagvoelgyi C."/>
            <person name="Patrignani A."/>
            <person name="Fitzpatrick D."/>
            <person name="Nagy I."/>
            <person name="Doyle S."/>
            <person name="Anderson J.B."/>
            <person name="Grigoriev I.V."/>
            <person name="Gueldener U."/>
            <person name="Muensterkoetter M."/>
            <person name="Nagy L.G."/>
        </authorList>
    </citation>
    <scope>NUCLEOTIDE SEQUENCE [LARGE SCALE GENOMIC DNA]</scope>
    <source>
        <strain evidence="3">C18/9</strain>
    </source>
</reference>
<evidence type="ECO:0000256" key="1">
    <source>
        <dbReference type="SAM" id="MobiDB-lite"/>
    </source>
</evidence>
<dbReference type="AlphaFoldDB" id="A0A284R537"/>
<keyword evidence="3" id="KW-1185">Reference proteome</keyword>